<comment type="caution">
    <text evidence="1">The sequence shown here is derived from an EMBL/GenBank/DDBJ whole genome shotgun (WGS) entry which is preliminary data.</text>
</comment>
<proteinExistence type="predicted"/>
<reference evidence="1 2" key="1">
    <citation type="submission" date="2023-02" db="EMBL/GenBank/DDBJ databases">
        <title>LHISI_Scaffold_Assembly.</title>
        <authorList>
            <person name="Stuart O.P."/>
            <person name="Cleave R."/>
            <person name="Magrath M.J.L."/>
            <person name="Mikheyev A.S."/>
        </authorList>
    </citation>
    <scope>NUCLEOTIDE SEQUENCE [LARGE SCALE GENOMIC DNA]</scope>
    <source>
        <strain evidence="1">Daus_M_001</strain>
        <tissue evidence="1">Leg muscle</tissue>
    </source>
</reference>
<protein>
    <submittedName>
        <fullName evidence="1">Uncharacterized protein</fullName>
    </submittedName>
</protein>
<evidence type="ECO:0000313" key="1">
    <source>
        <dbReference type="EMBL" id="KAJ8880753.1"/>
    </source>
</evidence>
<keyword evidence="2" id="KW-1185">Reference proteome</keyword>
<evidence type="ECO:0000313" key="2">
    <source>
        <dbReference type="Proteomes" id="UP001159363"/>
    </source>
</evidence>
<gene>
    <name evidence="1" type="ORF">PR048_017223</name>
</gene>
<dbReference type="EMBL" id="JARBHB010000006">
    <property type="protein sequence ID" value="KAJ8880753.1"/>
    <property type="molecule type" value="Genomic_DNA"/>
</dbReference>
<organism evidence="1 2">
    <name type="scientific">Dryococelus australis</name>
    <dbReference type="NCBI Taxonomy" id="614101"/>
    <lineage>
        <taxon>Eukaryota</taxon>
        <taxon>Metazoa</taxon>
        <taxon>Ecdysozoa</taxon>
        <taxon>Arthropoda</taxon>
        <taxon>Hexapoda</taxon>
        <taxon>Insecta</taxon>
        <taxon>Pterygota</taxon>
        <taxon>Neoptera</taxon>
        <taxon>Polyneoptera</taxon>
        <taxon>Phasmatodea</taxon>
        <taxon>Verophasmatodea</taxon>
        <taxon>Anareolatae</taxon>
        <taxon>Phasmatidae</taxon>
        <taxon>Eurycanthinae</taxon>
        <taxon>Dryococelus</taxon>
    </lineage>
</organism>
<accession>A0ABQ9H8Y0</accession>
<dbReference type="Proteomes" id="UP001159363">
    <property type="component" value="Chromosome 5"/>
</dbReference>
<name>A0ABQ9H8Y0_9NEOP</name>
<sequence length="224" mass="25653">MLKQYPRRNSDLHPALRTIVLNITVLKQNYLKGILVDCELTNAIEYMVRHKVTKIRQVFVKSVKVVSVVVCKQYFLNTFCVSDGRVTEALKKIIEGKTPGYDLRGAKAAISKKYPYKRCDIFKRKCSNPELSDAEKVKMQSYHELHLRKADLARDCMKYDANSAKNDPKTYVYIINQKFLVPGHSYLPNDSDFGCVELTAKGEVIYLSEQLYIILTILTSSSVE</sequence>